<dbReference type="Proteomes" id="UP001066276">
    <property type="component" value="Chromosome 3_1"/>
</dbReference>
<comment type="caution">
    <text evidence="2">The sequence shown here is derived from an EMBL/GenBank/DDBJ whole genome shotgun (WGS) entry which is preliminary data.</text>
</comment>
<organism evidence="2 3">
    <name type="scientific">Pleurodeles waltl</name>
    <name type="common">Iberian ribbed newt</name>
    <dbReference type="NCBI Taxonomy" id="8319"/>
    <lineage>
        <taxon>Eukaryota</taxon>
        <taxon>Metazoa</taxon>
        <taxon>Chordata</taxon>
        <taxon>Craniata</taxon>
        <taxon>Vertebrata</taxon>
        <taxon>Euteleostomi</taxon>
        <taxon>Amphibia</taxon>
        <taxon>Batrachia</taxon>
        <taxon>Caudata</taxon>
        <taxon>Salamandroidea</taxon>
        <taxon>Salamandridae</taxon>
        <taxon>Pleurodelinae</taxon>
        <taxon>Pleurodeles</taxon>
    </lineage>
</organism>
<dbReference type="AlphaFoldDB" id="A0AAV7ULW1"/>
<evidence type="ECO:0000313" key="2">
    <source>
        <dbReference type="EMBL" id="KAJ1189300.1"/>
    </source>
</evidence>
<gene>
    <name evidence="2" type="ORF">NDU88_006048</name>
</gene>
<proteinExistence type="predicted"/>
<evidence type="ECO:0000313" key="3">
    <source>
        <dbReference type="Proteomes" id="UP001066276"/>
    </source>
</evidence>
<reference evidence="2" key="1">
    <citation type="journal article" date="2022" name="bioRxiv">
        <title>Sequencing and chromosome-scale assembly of the giantPleurodeles waltlgenome.</title>
        <authorList>
            <person name="Brown T."/>
            <person name="Elewa A."/>
            <person name="Iarovenko S."/>
            <person name="Subramanian E."/>
            <person name="Araus A.J."/>
            <person name="Petzold A."/>
            <person name="Susuki M."/>
            <person name="Suzuki K.-i.T."/>
            <person name="Hayashi T."/>
            <person name="Toyoda A."/>
            <person name="Oliveira C."/>
            <person name="Osipova E."/>
            <person name="Leigh N.D."/>
            <person name="Simon A."/>
            <person name="Yun M.H."/>
        </authorList>
    </citation>
    <scope>NUCLEOTIDE SEQUENCE</scope>
    <source>
        <strain evidence="2">20211129_DDA</strain>
        <tissue evidence="2">Liver</tissue>
    </source>
</reference>
<name>A0AAV7ULW1_PLEWA</name>
<protein>
    <submittedName>
        <fullName evidence="2">Uncharacterized protein</fullName>
    </submittedName>
</protein>
<keyword evidence="3" id="KW-1185">Reference proteome</keyword>
<dbReference type="EMBL" id="JANPWB010000005">
    <property type="protein sequence ID" value="KAJ1189300.1"/>
    <property type="molecule type" value="Genomic_DNA"/>
</dbReference>
<feature type="compositionally biased region" description="Basic and acidic residues" evidence="1">
    <location>
        <begin position="77"/>
        <end position="88"/>
    </location>
</feature>
<evidence type="ECO:0000256" key="1">
    <source>
        <dbReference type="SAM" id="MobiDB-lite"/>
    </source>
</evidence>
<accession>A0AAV7ULW1</accession>
<sequence>MGHAVQAYGGPRGGGENEDSSLGAGEPGEPGDPVTGSFLEVLFTFLQEDLQTVKKDLSTELWEMRKELNEVGERAAKLERKDDERSNKIESMQQEILHLQDQ</sequence>
<feature type="region of interest" description="Disordered" evidence="1">
    <location>
        <begin position="1"/>
        <end position="36"/>
    </location>
</feature>
<feature type="region of interest" description="Disordered" evidence="1">
    <location>
        <begin position="77"/>
        <end position="102"/>
    </location>
</feature>